<reference evidence="5 6" key="1">
    <citation type="submission" date="2019-03" db="EMBL/GenBank/DDBJ databases">
        <title>Genomic Encyclopedia of Type Strains, Phase IV (KMG-IV): sequencing the most valuable type-strain genomes for metagenomic binning, comparative biology and taxonomic classification.</title>
        <authorList>
            <person name="Goeker M."/>
        </authorList>
    </citation>
    <scope>NUCLEOTIDE SEQUENCE [LARGE SCALE GENOMIC DNA]</scope>
    <source>
        <strain evidence="5 6">DSM 100059</strain>
    </source>
</reference>
<dbReference type="SUPFAM" id="SSF81901">
    <property type="entry name" value="HCP-like"/>
    <property type="match status" value="1"/>
</dbReference>
<sequence>MKMRVSLVAAALILGKATFAQSVEDGKRFLYYERYQSAKDAFQKALAGKPNDGEITFWLGQAEMGLKDSVGAKDLYQKVSTNTNDPWALICAGELELKDGKNADARNHFETAISLTKARDANVLAGVAKVNIDVPSGDANYAIEKLNQAIEREKKHVESALYVALGDAYAKLIDGGNAVTNYNNALQADPKYAAAHYKIGLIYETQRNPTQYVPEYEAAIQADPNFAPAYYRLYVHYYSRDVEKSKDYLTQYTAHADPGPLVDQANVDILYASQHFQEAIDKSKALLPNTPDAFKPHYYKLMAYSDDSLRSYNDAKTNIDTYFSHPDDSLTAKNYQEAAHIYYKGGFSQDSIFAFLRKAIAMDTLQANKDAYVQYAAALSDSLHDPVQKAYWVGQVYLMDKEPNPNDLYNWGSQLFTTADTLRARDVQATGISNPYYIKADSVFGMYIDKFPNYSVYGYYWRARANWALDTAMDKGLAVPYFEKMITTATSSKDSATFVQQIEVGLQYMIQYYFKKKDYKNALDYINKFLVYDPTNETFKHYKDVLEKYFARQTGGGGKSGK</sequence>
<gene>
    <name evidence="5" type="ORF">EDB95_0307</name>
</gene>
<dbReference type="GO" id="GO:0009279">
    <property type="term" value="C:cell outer membrane"/>
    <property type="evidence" value="ECO:0007669"/>
    <property type="project" value="TreeGrafter"/>
</dbReference>
<feature type="chain" id="PRO_5020896586" evidence="4">
    <location>
        <begin position="23"/>
        <end position="562"/>
    </location>
</feature>
<dbReference type="Pfam" id="PF13414">
    <property type="entry name" value="TPR_11"/>
    <property type="match status" value="1"/>
</dbReference>
<dbReference type="InterPro" id="IPR011990">
    <property type="entry name" value="TPR-like_helical_dom_sf"/>
</dbReference>
<dbReference type="Proteomes" id="UP000294498">
    <property type="component" value="Unassembled WGS sequence"/>
</dbReference>
<name>A0A4R8DNC0_9BACT</name>
<dbReference type="PROSITE" id="PS50005">
    <property type="entry name" value="TPR"/>
    <property type="match status" value="2"/>
</dbReference>
<evidence type="ECO:0000313" key="5">
    <source>
        <dbReference type="EMBL" id="TDW99298.1"/>
    </source>
</evidence>
<dbReference type="PANTHER" id="PTHR44858:SF1">
    <property type="entry name" value="UDP-N-ACETYLGLUCOSAMINE--PEPTIDE N-ACETYLGLUCOSAMINYLTRANSFERASE SPINDLY-RELATED"/>
    <property type="match status" value="1"/>
</dbReference>
<dbReference type="Pfam" id="PF13432">
    <property type="entry name" value="TPR_16"/>
    <property type="match status" value="1"/>
</dbReference>
<comment type="caution">
    <text evidence="5">The sequence shown here is derived from an EMBL/GenBank/DDBJ whole genome shotgun (WGS) entry which is preliminary data.</text>
</comment>
<organism evidence="5 6">
    <name type="scientific">Dinghuibacter silviterrae</name>
    <dbReference type="NCBI Taxonomy" id="1539049"/>
    <lineage>
        <taxon>Bacteria</taxon>
        <taxon>Pseudomonadati</taxon>
        <taxon>Bacteroidota</taxon>
        <taxon>Chitinophagia</taxon>
        <taxon>Chitinophagales</taxon>
        <taxon>Chitinophagaceae</taxon>
        <taxon>Dinghuibacter</taxon>
    </lineage>
</organism>
<feature type="repeat" description="TPR" evidence="3">
    <location>
        <begin position="193"/>
        <end position="226"/>
    </location>
</feature>
<dbReference type="SUPFAM" id="SSF48452">
    <property type="entry name" value="TPR-like"/>
    <property type="match status" value="1"/>
</dbReference>
<protein>
    <submittedName>
        <fullName evidence="5">TPR repeat protein</fullName>
    </submittedName>
</protein>
<dbReference type="SMART" id="SM00028">
    <property type="entry name" value="TPR"/>
    <property type="match status" value="4"/>
</dbReference>
<evidence type="ECO:0000256" key="2">
    <source>
        <dbReference type="ARBA" id="ARBA00022803"/>
    </source>
</evidence>
<dbReference type="EMBL" id="SODV01000001">
    <property type="protein sequence ID" value="TDW99298.1"/>
    <property type="molecule type" value="Genomic_DNA"/>
</dbReference>
<keyword evidence="2 3" id="KW-0802">TPR repeat</keyword>
<dbReference type="GO" id="GO:0046813">
    <property type="term" value="P:receptor-mediated virion attachment to host cell"/>
    <property type="evidence" value="ECO:0007669"/>
    <property type="project" value="TreeGrafter"/>
</dbReference>
<evidence type="ECO:0000256" key="3">
    <source>
        <dbReference type="PROSITE-ProRule" id="PRU00339"/>
    </source>
</evidence>
<keyword evidence="4" id="KW-0732">Signal</keyword>
<dbReference type="AlphaFoldDB" id="A0A4R8DNC0"/>
<feature type="repeat" description="TPR" evidence="3">
    <location>
        <begin position="159"/>
        <end position="192"/>
    </location>
</feature>
<dbReference type="InterPro" id="IPR050498">
    <property type="entry name" value="Ycf3"/>
</dbReference>
<proteinExistence type="predicted"/>
<evidence type="ECO:0000256" key="4">
    <source>
        <dbReference type="SAM" id="SignalP"/>
    </source>
</evidence>
<evidence type="ECO:0000313" key="6">
    <source>
        <dbReference type="Proteomes" id="UP000294498"/>
    </source>
</evidence>
<keyword evidence="1" id="KW-0677">Repeat</keyword>
<evidence type="ECO:0000256" key="1">
    <source>
        <dbReference type="ARBA" id="ARBA00022737"/>
    </source>
</evidence>
<dbReference type="PANTHER" id="PTHR44858">
    <property type="entry name" value="TETRATRICOPEPTIDE REPEAT PROTEIN 6"/>
    <property type="match status" value="1"/>
</dbReference>
<dbReference type="Gene3D" id="1.25.40.10">
    <property type="entry name" value="Tetratricopeptide repeat domain"/>
    <property type="match status" value="4"/>
</dbReference>
<accession>A0A4R8DNC0</accession>
<dbReference type="OrthoDB" id="638548at2"/>
<feature type="signal peptide" evidence="4">
    <location>
        <begin position="1"/>
        <end position="22"/>
    </location>
</feature>
<keyword evidence="6" id="KW-1185">Reference proteome</keyword>
<dbReference type="InterPro" id="IPR019734">
    <property type="entry name" value="TPR_rpt"/>
</dbReference>